<feature type="region of interest" description="Disordered" evidence="1">
    <location>
        <begin position="1"/>
        <end position="66"/>
    </location>
</feature>
<comment type="caution">
    <text evidence="3">The sequence shown here is derived from an EMBL/GenBank/DDBJ whole genome shotgun (WGS) entry which is preliminary data.</text>
</comment>
<dbReference type="Pfam" id="PF12697">
    <property type="entry name" value="Abhydrolase_6"/>
    <property type="match status" value="1"/>
</dbReference>
<evidence type="ECO:0000256" key="1">
    <source>
        <dbReference type="SAM" id="MobiDB-lite"/>
    </source>
</evidence>
<accession>A0ABT5SQK6</accession>
<dbReference type="RefSeq" id="WP_274199677.1">
    <property type="nucleotide sequence ID" value="NZ_JAQZAO010000003.1"/>
</dbReference>
<protein>
    <submittedName>
        <fullName evidence="3">Alpha/beta fold hydrolase</fullName>
    </submittedName>
</protein>
<dbReference type="SUPFAM" id="SSF53474">
    <property type="entry name" value="alpha/beta-Hydrolases"/>
    <property type="match status" value="1"/>
</dbReference>
<dbReference type="InterPro" id="IPR029058">
    <property type="entry name" value="AB_hydrolase_fold"/>
</dbReference>
<evidence type="ECO:0000313" key="3">
    <source>
        <dbReference type="EMBL" id="MDD7965125.1"/>
    </source>
</evidence>
<feature type="compositionally biased region" description="Basic residues" evidence="1">
    <location>
        <begin position="53"/>
        <end position="62"/>
    </location>
</feature>
<dbReference type="EMBL" id="JAQZAO010000003">
    <property type="protein sequence ID" value="MDD7965125.1"/>
    <property type="molecule type" value="Genomic_DNA"/>
</dbReference>
<feature type="compositionally biased region" description="Acidic residues" evidence="1">
    <location>
        <begin position="16"/>
        <end position="25"/>
    </location>
</feature>
<keyword evidence="3" id="KW-0378">Hydrolase</keyword>
<sequence>MGRPDHPGTAAPSDGTADDTADDGLDGAVAREATGVPAGPPDATPALPVGRGRAQRHPHGARRVTVPSSLGPLAALRAEPDAAAAIEGRPATALLLPGYSGSKEDFAPLIDAVAAGGIGVLALDLPGQYESPGPAAESEYQPDRLGPVIAGIVADEVAAGRRVLLLGHSFGGLVARAAVLAGAAVRGLTLMDSGPGELPMGQRRTNLDVLEPILRRRGIEDVIALRDASGEWSSKDPQVVALLRERLRRSTVTGLLGMGDALRAEPDRTAELVAAVRARRVPCLIVCGIDDDAWPVSMQRTMADRLEAEFAAVPHAAHAPNVENPTALLDVLVPTWRTWLRDDLLG</sequence>
<evidence type="ECO:0000313" key="4">
    <source>
        <dbReference type="Proteomes" id="UP001300763"/>
    </source>
</evidence>
<dbReference type="PANTHER" id="PTHR43194:SF2">
    <property type="entry name" value="PEROXISOMAL MEMBRANE PROTEIN LPX1"/>
    <property type="match status" value="1"/>
</dbReference>
<gene>
    <name evidence="3" type="ORF">PGB27_07140</name>
</gene>
<evidence type="ECO:0000259" key="2">
    <source>
        <dbReference type="Pfam" id="PF12697"/>
    </source>
</evidence>
<keyword evidence="4" id="KW-1185">Reference proteome</keyword>
<dbReference type="Gene3D" id="3.40.50.1820">
    <property type="entry name" value="alpha/beta hydrolase"/>
    <property type="match status" value="1"/>
</dbReference>
<feature type="domain" description="AB hydrolase-1" evidence="2">
    <location>
        <begin position="94"/>
        <end position="330"/>
    </location>
</feature>
<dbReference type="InterPro" id="IPR050228">
    <property type="entry name" value="Carboxylesterase_BioH"/>
</dbReference>
<dbReference type="PANTHER" id="PTHR43194">
    <property type="entry name" value="HYDROLASE ALPHA/BETA FOLD FAMILY"/>
    <property type="match status" value="1"/>
</dbReference>
<dbReference type="GO" id="GO:0016787">
    <property type="term" value="F:hydrolase activity"/>
    <property type="evidence" value="ECO:0007669"/>
    <property type="project" value="UniProtKB-KW"/>
</dbReference>
<dbReference type="InterPro" id="IPR000073">
    <property type="entry name" value="AB_hydrolase_1"/>
</dbReference>
<organism evidence="3 4">
    <name type="scientific">Actinomycetospora lemnae</name>
    <dbReference type="NCBI Taxonomy" id="3019891"/>
    <lineage>
        <taxon>Bacteria</taxon>
        <taxon>Bacillati</taxon>
        <taxon>Actinomycetota</taxon>
        <taxon>Actinomycetes</taxon>
        <taxon>Pseudonocardiales</taxon>
        <taxon>Pseudonocardiaceae</taxon>
        <taxon>Actinomycetospora</taxon>
    </lineage>
</organism>
<dbReference type="Proteomes" id="UP001300763">
    <property type="component" value="Unassembled WGS sequence"/>
</dbReference>
<proteinExistence type="predicted"/>
<name>A0ABT5SQK6_9PSEU</name>
<reference evidence="3 4" key="1">
    <citation type="submission" date="2023-02" db="EMBL/GenBank/DDBJ databases">
        <title>Genome sequencing required for Actinomycetospora new species description.</title>
        <authorList>
            <person name="Saimee Y."/>
            <person name="Duangmal K."/>
        </authorList>
    </citation>
    <scope>NUCLEOTIDE SEQUENCE [LARGE SCALE GENOMIC DNA]</scope>
    <source>
        <strain evidence="3 4">DW7H6</strain>
    </source>
</reference>